<dbReference type="InterPro" id="IPR018891">
    <property type="entry name" value="AIPR_C"/>
</dbReference>
<feature type="domain" description="Abortive phage infection protein C-terminal" evidence="1">
    <location>
        <begin position="277"/>
        <end position="556"/>
    </location>
</feature>
<organism evidence="2 3">
    <name type="scientific">Listeria monocytogenes serotype 1/2b</name>
    <dbReference type="NCBI Taxonomy" id="2291966"/>
    <lineage>
        <taxon>Bacteria</taxon>
        <taxon>Bacillati</taxon>
        <taxon>Bacillota</taxon>
        <taxon>Bacilli</taxon>
        <taxon>Bacillales</taxon>
        <taxon>Listeriaceae</taxon>
        <taxon>Listeria</taxon>
    </lineage>
</organism>
<dbReference type="EMBL" id="AAASZE010000006">
    <property type="protein sequence ID" value="EAE6014519.1"/>
    <property type="molecule type" value="Genomic_DNA"/>
</dbReference>
<gene>
    <name evidence="2" type="ORF">E3077_13550</name>
</gene>
<evidence type="ECO:0000313" key="3">
    <source>
        <dbReference type="Proteomes" id="UP000330099"/>
    </source>
</evidence>
<dbReference type="Pfam" id="PF10592">
    <property type="entry name" value="AIPR"/>
    <property type="match status" value="1"/>
</dbReference>
<reference evidence="2 3" key="1">
    <citation type="submission" date="2019-03" db="EMBL/GenBank/DDBJ databases">
        <authorList>
            <consortium name="GenomeTrakr: Next Generation Sequencing Network for Food Pathogen Tracability"/>
        </authorList>
    </citation>
    <scope>NUCLEOTIDE SEQUENCE [LARGE SCALE GENOMIC DNA]</scope>
    <source>
        <strain evidence="2 3">LS1392</strain>
    </source>
</reference>
<dbReference type="AlphaFoldDB" id="A0A4B9HYE1"/>
<name>A0A4B9HYE1_LISMN</name>
<accession>A0A4B9HYE1</accession>
<sequence length="576" mass="67504">MRRNISSIDYDILEECALKYFEKVEKKTKSLDNKNKARIGFYYLVFDLLYNMNQVEEVNTCITDQTFSNIMRQQDNKDLGIDAVYIDEENKEVNFFNFKYREKFIKGKTKAHDELRACEPFLLYVQDTNSFEKDKSELSNFTREKLNDIADVKKDSQYSYKLYMVTNDMTTTDIEEPQITAFKKNYSWLEVEDINLATISEWVSIRSKENVSILVLENESLLQHGTSYETANSYVAEVSLVELIKMTSQNIDLRMKENIDDLSIEELADLEIDLDVLFDNVRGYLGNTNYNKKILETLKKEPGKFFLFNNGITITADDINVKEVRLGKASRIKLDRFQVVNGGQSLRTIYKYKDQKDSPIENLAKASVLVRFFKTGQEEGLINKVSEYTNSQNAISAIDLRTVDQLQLKIEKHLELKGIQYIRKRSSDKTKLQLENSITMEKLGQLLFAYAGYPEKAGNNKRKIFSEYYEKVFTNESDLMDRIISTIDTYHKIISLYNDDDYKYYEQKVYYIIYLKRFLSNKNLKECLELFEDVLLNYETKQEVSPSRKLLQSKFKEEINRIIKLDIGDIKGLINL</sequence>
<proteinExistence type="predicted"/>
<evidence type="ECO:0000259" key="1">
    <source>
        <dbReference type="Pfam" id="PF10592"/>
    </source>
</evidence>
<comment type="caution">
    <text evidence="2">The sequence shown here is derived from an EMBL/GenBank/DDBJ whole genome shotgun (WGS) entry which is preliminary data.</text>
</comment>
<dbReference type="Proteomes" id="UP000330099">
    <property type="component" value="Unassembled WGS sequence"/>
</dbReference>
<evidence type="ECO:0000313" key="2">
    <source>
        <dbReference type="EMBL" id="EAE6014519.1"/>
    </source>
</evidence>
<protein>
    <recommendedName>
        <fullName evidence="1">Abortive phage infection protein C-terminal domain-containing protein</fullName>
    </recommendedName>
</protein>